<dbReference type="OrthoDB" id="162531at2"/>
<gene>
    <name evidence="3" type="ORF">AO501_16145</name>
</gene>
<dbReference type="Pfam" id="PF12802">
    <property type="entry name" value="MarR_2"/>
    <property type="match status" value="1"/>
</dbReference>
<dbReference type="InterPro" id="IPR036388">
    <property type="entry name" value="WH-like_DNA-bd_sf"/>
</dbReference>
<reference evidence="3 4" key="1">
    <citation type="submission" date="2015-10" db="EMBL/GenBank/DDBJ databases">
        <title>Mycobacterium gordonae draft genome assembly.</title>
        <authorList>
            <person name="Ustinova V."/>
            <person name="Smirnova T."/>
            <person name="Blagodatskikh K."/>
            <person name="Varlamov D."/>
            <person name="Larionova E."/>
            <person name="Chernousova L."/>
        </authorList>
    </citation>
    <scope>NUCLEOTIDE SEQUENCE [LARGE SCALE GENOMIC DNA]</scope>
    <source>
        <strain evidence="3 4">CTRI 14-8773</strain>
    </source>
</reference>
<proteinExistence type="predicted"/>
<evidence type="ECO:0000256" key="1">
    <source>
        <dbReference type="SAM" id="MobiDB-lite"/>
    </source>
</evidence>
<name>A0A0Q2MLN7_MYCGO</name>
<dbReference type="InterPro" id="IPR039422">
    <property type="entry name" value="MarR/SlyA-like"/>
</dbReference>
<dbReference type="GO" id="GO:0003700">
    <property type="term" value="F:DNA-binding transcription factor activity"/>
    <property type="evidence" value="ECO:0007669"/>
    <property type="project" value="InterPro"/>
</dbReference>
<protein>
    <submittedName>
        <fullName evidence="3">MarR family transcriptional regulator</fullName>
    </submittedName>
</protein>
<dbReference type="SUPFAM" id="SSF46785">
    <property type="entry name" value="Winged helix' DNA-binding domain"/>
    <property type="match status" value="1"/>
</dbReference>
<feature type="domain" description="HTH marR-type" evidence="2">
    <location>
        <begin position="13"/>
        <end position="157"/>
    </location>
</feature>
<dbReference type="SMART" id="SM00347">
    <property type="entry name" value="HTH_MARR"/>
    <property type="match status" value="1"/>
</dbReference>
<dbReference type="AlphaFoldDB" id="A0A0Q2MLN7"/>
<evidence type="ECO:0000313" key="4">
    <source>
        <dbReference type="Proteomes" id="UP000051677"/>
    </source>
</evidence>
<organism evidence="3 4">
    <name type="scientific">Mycobacterium gordonae</name>
    <dbReference type="NCBI Taxonomy" id="1778"/>
    <lineage>
        <taxon>Bacteria</taxon>
        <taxon>Bacillati</taxon>
        <taxon>Actinomycetota</taxon>
        <taxon>Actinomycetes</taxon>
        <taxon>Mycobacteriales</taxon>
        <taxon>Mycobacteriaceae</taxon>
        <taxon>Mycobacterium</taxon>
    </lineage>
</organism>
<accession>A0A0Q2MLN7</accession>
<dbReference type="PANTHER" id="PTHR33164:SF43">
    <property type="entry name" value="HTH-TYPE TRANSCRIPTIONAL REPRESSOR YETL"/>
    <property type="match status" value="1"/>
</dbReference>
<sequence length="196" mass="21998">MSKRGAGEPPPRRAELERQLSADIRAITARSDRVGRHYARVNDVSNSDFHALLHIMVAETAGTPLTLAQLRQRMDVSPPAITYLVDRMIEAGHIRREPDPEDRRKWLLRYETRGMTLAHTFFSPLGGHIREALADMPDKDLVAAHRVFMAMIEAMATFENELSVPEQHDESAELARGSSPAGKRRQGAARSDAPRR</sequence>
<comment type="caution">
    <text evidence="3">The sequence shown here is derived from an EMBL/GenBank/DDBJ whole genome shotgun (WGS) entry which is preliminary data.</text>
</comment>
<feature type="region of interest" description="Disordered" evidence="1">
    <location>
        <begin position="164"/>
        <end position="196"/>
    </location>
</feature>
<dbReference type="InterPro" id="IPR036390">
    <property type="entry name" value="WH_DNA-bd_sf"/>
</dbReference>
<dbReference type="PROSITE" id="PS50995">
    <property type="entry name" value="HTH_MARR_2"/>
    <property type="match status" value="1"/>
</dbReference>
<dbReference type="GO" id="GO:0006950">
    <property type="term" value="P:response to stress"/>
    <property type="evidence" value="ECO:0007669"/>
    <property type="project" value="TreeGrafter"/>
</dbReference>
<dbReference type="RefSeq" id="WP_055576435.1">
    <property type="nucleotide sequence ID" value="NZ_LKTM01000013.1"/>
</dbReference>
<dbReference type="STRING" id="1778.A9W97_00210"/>
<dbReference type="PANTHER" id="PTHR33164">
    <property type="entry name" value="TRANSCRIPTIONAL REGULATOR, MARR FAMILY"/>
    <property type="match status" value="1"/>
</dbReference>
<evidence type="ECO:0000259" key="2">
    <source>
        <dbReference type="PROSITE" id="PS50995"/>
    </source>
</evidence>
<dbReference type="EMBL" id="LKTM01000013">
    <property type="protein sequence ID" value="KQH80655.1"/>
    <property type="molecule type" value="Genomic_DNA"/>
</dbReference>
<evidence type="ECO:0000313" key="3">
    <source>
        <dbReference type="EMBL" id="KQH80655.1"/>
    </source>
</evidence>
<dbReference type="Gene3D" id="1.10.10.10">
    <property type="entry name" value="Winged helix-like DNA-binding domain superfamily/Winged helix DNA-binding domain"/>
    <property type="match status" value="1"/>
</dbReference>
<dbReference type="InterPro" id="IPR000835">
    <property type="entry name" value="HTH_MarR-typ"/>
</dbReference>
<dbReference type="Proteomes" id="UP000051677">
    <property type="component" value="Unassembled WGS sequence"/>
</dbReference>